<sequence length="230" mass="24957">MSEARIGSFEPGGDNHHYWADNYPDGWIYEWRKLSGVIPPAIAIWGERGHMWLAETPIGEAPRRDPAEIAREILDDMDLQPIEIGMAPATLSQNPGSMGLVGAPVWMWAVDPSPQTWGPLEESGSEQGVTVTVVAEVEHVEWDMGDGGSKTCGTPGQPYNEAMGVRDSPDCGYLYTRTSGDQSDQAYTVTASTMWAASWEASTGESGTLDVDPLTSSASVRIGERQLIEQ</sequence>
<reference evidence="1 2" key="1">
    <citation type="submission" date="2019-11" db="EMBL/GenBank/DDBJ databases">
        <authorList>
            <person name="Li X.-J."/>
            <person name="Feng X.-M."/>
        </authorList>
    </citation>
    <scope>NUCLEOTIDE SEQUENCE [LARGE SCALE GENOMIC DNA]</scope>
    <source>
        <strain evidence="1 2">XMNu-373</strain>
    </source>
</reference>
<proteinExistence type="predicted"/>
<evidence type="ECO:0000313" key="1">
    <source>
        <dbReference type="EMBL" id="NDL60203.1"/>
    </source>
</evidence>
<dbReference type="AlphaFoldDB" id="A0A7K3MA89"/>
<comment type="caution">
    <text evidence="1">The sequence shown here is derived from an EMBL/GenBank/DDBJ whole genome shotgun (WGS) entry which is preliminary data.</text>
</comment>
<evidence type="ECO:0008006" key="3">
    <source>
        <dbReference type="Google" id="ProtNLM"/>
    </source>
</evidence>
<evidence type="ECO:0000313" key="2">
    <source>
        <dbReference type="Proteomes" id="UP000460435"/>
    </source>
</evidence>
<accession>A0A7K3MA89</accession>
<protein>
    <recommendedName>
        <fullName evidence="3">ATP/GTP-binding protein</fullName>
    </recommendedName>
</protein>
<dbReference type="RefSeq" id="WP_162452905.1">
    <property type="nucleotide sequence ID" value="NZ_WLZY01000010.1"/>
</dbReference>
<name>A0A7K3MA89_9ACTN</name>
<dbReference type="EMBL" id="WLZY01000010">
    <property type="protein sequence ID" value="NDL60203.1"/>
    <property type="molecule type" value="Genomic_DNA"/>
</dbReference>
<gene>
    <name evidence="1" type="ORF">F7O44_24320</name>
</gene>
<organism evidence="1 2">
    <name type="scientific">Phytoactinopolyspora mesophila</name>
    <dbReference type="NCBI Taxonomy" id="2650750"/>
    <lineage>
        <taxon>Bacteria</taxon>
        <taxon>Bacillati</taxon>
        <taxon>Actinomycetota</taxon>
        <taxon>Actinomycetes</taxon>
        <taxon>Jiangellales</taxon>
        <taxon>Jiangellaceae</taxon>
        <taxon>Phytoactinopolyspora</taxon>
    </lineage>
</organism>
<keyword evidence="2" id="KW-1185">Reference proteome</keyword>
<dbReference type="Proteomes" id="UP000460435">
    <property type="component" value="Unassembled WGS sequence"/>
</dbReference>